<dbReference type="EMBL" id="CAJNOT010003363">
    <property type="protein sequence ID" value="CAF1379620.1"/>
    <property type="molecule type" value="Genomic_DNA"/>
</dbReference>
<dbReference type="Proteomes" id="UP000663864">
    <property type="component" value="Unassembled WGS sequence"/>
</dbReference>
<protein>
    <submittedName>
        <fullName evidence="1">Uncharacterized protein</fullName>
    </submittedName>
</protein>
<dbReference type="AlphaFoldDB" id="A0A815JAX7"/>
<comment type="caution">
    <text evidence="1">The sequence shown here is derived from an EMBL/GenBank/DDBJ whole genome shotgun (WGS) entry which is preliminary data.</text>
</comment>
<proteinExistence type="predicted"/>
<accession>A0A815JAX7</accession>
<sequence length="54" mass="6383">QLKEQQKRNEEIRDMPQLVRDFLDPAEFYQQIKTICGINFFCGVPDSLLKGIRI</sequence>
<reference evidence="1" key="1">
    <citation type="submission" date="2021-02" db="EMBL/GenBank/DDBJ databases">
        <authorList>
            <person name="Nowell W R."/>
        </authorList>
    </citation>
    <scope>NUCLEOTIDE SEQUENCE</scope>
</reference>
<gene>
    <name evidence="1" type="ORF">ZHD862_LOCUS32045</name>
</gene>
<evidence type="ECO:0000313" key="1">
    <source>
        <dbReference type="EMBL" id="CAF1379620.1"/>
    </source>
</evidence>
<feature type="non-terminal residue" evidence="1">
    <location>
        <position position="1"/>
    </location>
</feature>
<evidence type="ECO:0000313" key="2">
    <source>
        <dbReference type="Proteomes" id="UP000663864"/>
    </source>
</evidence>
<name>A0A815JAX7_9BILA</name>
<organism evidence="1 2">
    <name type="scientific">Rotaria sordida</name>
    <dbReference type="NCBI Taxonomy" id="392033"/>
    <lineage>
        <taxon>Eukaryota</taxon>
        <taxon>Metazoa</taxon>
        <taxon>Spiralia</taxon>
        <taxon>Gnathifera</taxon>
        <taxon>Rotifera</taxon>
        <taxon>Eurotatoria</taxon>
        <taxon>Bdelloidea</taxon>
        <taxon>Philodinida</taxon>
        <taxon>Philodinidae</taxon>
        <taxon>Rotaria</taxon>
    </lineage>
</organism>